<dbReference type="GO" id="GO:0035516">
    <property type="term" value="F:broad specificity oxidative DNA demethylase activity"/>
    <property type="evidence" value="ECO:0007669"/>
    <property type="project" value="TreeGrafter"/>
</dbReference>
<evidence type="ECO:0000313" key="4">
    <source>
        <dbReference type="EMBL" id="KAH6648494.1"/>
    </source>
</evidence>
<feature type="binding site" evidence="1">
    <location>
        <position position="338"/>
    </location>
    <ligand>
        <name>2-oxoglutarate</name>
        <dbReference type="ChEBI" id="CHEBI:16810"/>
    </ligand>
</feature>
<dbReference type="GeneID" id="70129374"/>
<dbReference type="PANTHER" id="PTHR31573">
    <property type="entry name" value="ALPHA-KETOGLUTARATE-DEPENDENT DIOXYGENASE ALKB HOMOLOG 2"/>
    <property type="match status" value="1"/>
</dbReference>
<feature type="binding site" evidence="1">
    <location>
        <position position="230"/>
    </location>
    <ligand>
        <name>2-oxoglutarate</name>
        <dbReference type="ChEBI" id="CHEBI:16810"/>
    </ligand>
</feature>
<accession>A0A9P8UEK5</accession>
<dbReference type="Gene3D" id="2.60.120.590">
    <property type="entry name" value="Alpha-ketoglutarate-dependent dioxygenase AlkB-like"/>
    <property type="match status" value="1"/>
</dbReference>
<proteinExistence type="predicted"/>
<evidence type="ECO:0000256" key="1">
    <source>
        <dbReference type="PIRSR" id="PIRSR632852-1"/>
    </source>
</evidence>
<gene>
    <name evidence="4" type="ORF">BKA67DRAFT_538525</name>
</gene>
<evidence type="ECO:0000313" key="5">
    <source>
        <dbReference type="Proteomes" id="UP000758603"/>
    </source>
</evidence>
<dbReference type="Proteomes" id="UP000758603">
    <property type="component" value="Unassembled WGS sequence"/>
</dbReference>
<evidence type="ECO:0000256" key="2">
    <source>
        <dbReference type="SAM" id="MobiDB-lite"/>
    </source>
</evidence>
<dbReference type="Pfam" id="PF13532">
    <property type="entry name" value="2OG-FeII_Oxy_2"/>
    <property type="match status" value="1"/>
</dbReference>
<dbReference type="PROSITE" id="PS51471">
    <property type="entry name" value="FE2OG_OXY"/>
    <property type="match status" value="1"/>
</dbReference>
<sequence>MSATKKRTIEAFFGTPKPSIAGASTTPTKKPRASPATAADGRGHGVIKSENLEDEADHYSRHPTYPFPIAHLPAALSGEVPSLPSSIGRSMTDQPDLDLLYFEPYIPRSSARQLFEFLRASLPFYRVEYDINRGGISTHIRTPRWTTVFGLDETGRFVPSSSSPSSITTTSETSGNSGATDVIDAKTSGKIVGDRYYDRYPPRPIPQCLDELRKSCEAATGCEFNFCLVNYYASGSDSISFHSDDERFLGPLPAIASFSLGARRDFMMKHKPPPKSVAQKPESGGGEDGTESKPIKLPLGSGDMILMRGTTQANWLHSLPKRTGKNAEDGGRINITFRRAMVKEGTENYYNYNVGTGPVYRWDAINREMRIWEKPTS</sequence>
<dbReference type="EMBL" id="JAGPXC010000007">
    <property type="protein sequence ID" value="KAH6648494.1"/>
    <property type="molecule type" value="Genomic_DNA"/>
</dbReference>
<comment type="caution">
    <text evidence="4">The sequence shown here is derived from an EMBL/GenBank/DDBJ whole genome shotgun (WGS) entry which is preliminary data.</text>
</comment>
<dbReference type="InterPro" id="IPR005123">
    <property type="entry name" value="Oxoglu/Fe-dep_dioxygenase_dom"/>
</dbReference>
<dbReference type="GO" id="GO:0008198">
    <property type="term" value="F:ferrous iron binding"/>
    <property type="evidence" value="ECO:0007669"/>
    <property type="project" value="TreeGrafter"/>
</dbReference>
<feature type="binding site" evidence="1">
    <location>
        <position position="332"/>
    </location>
    <ligand>
        <name>2-oxoglutarate</name>
        <dbReference type="ChEBI" id="CHEBI:16810"/>
    </ligand>
</feature>
<feature type="binding site" evidence="1">
    <location>
        <position position="232"/>
    </location>
    <ligand>
        <name>2-oxoglutarate</name>
        <dbReference type="ChEBI" id="CHEBI:16810"/>
    </ligand>
</feature>
<evidence type="ECO:0000259" key="3">
    <source>
        <dbReference type="PROSITE" id="PS51471"/>
    </source>
</evidence>
<feature type="binding site" evidence="1">
    <location>
        <position position="336"/>
    </location>
    <ligand>
        <name>2-oxoglutarate</name>
        <dbReference type="ChEBI" id="CHEBI:16810"/>
    </ligand>
</feature>
<reference evidence="4" key="1">
    <citation type="journal article" date="2021" name="Nat. Commun.">
        <title>Genetic determinants of endophytism in the Arabidopsis root mycobiome.</title>
        <authorList>
            <person name="Mesny F."/>
            <person name="Miyauchi S."/>
            <person name="Thiergart T."/>
            <person name="Pickel B."/>
            <person name="Atanasova L."/>
            <person name="Karlsson M."/>
            <person name="Huettel B."/>
            <person name="Barry K.W."/>
            <person name="Haridas S."/>
            <person name="Chen C."/>
            <person name="Bauer D."/>
            <person name="Andreopoulos W."/>
            <person name="Pangilinan J."/>
            <person name="LaButti K."/>
            <person name="Riley R."/>
            <person name="Lipzen A."/>
            <person name="Clum A."/>
            <person name="Drula E."/>
            <person name="Henrissat B."/>
            <person name="Kohler A."/>
            <person name="Grigoriev I.V."/>
            <person name="Martin F.M."/>
            <person name="Hacquard S."/>
        </authorList>
    </citation>
    <scope>NUCLEOTIDE SEQUENCE</scope>
    <source>
        <strain evidence="4">MPI-SDFR-AT-0073</strain>
    </source>
</reference>
<feature type="compositionally biased region" description="Low complexity" evidence="2">
    <location>
        <begin position="160"/>
        <end position="177"/>
    </location>
</feature>
<dbReference type="RefSeq" id="XP_045955001.1">
    <property type="nucleotide sequence ID" value="XM_046100482.1"/>
</dbReference>
<feature type="region of interest" description="Disordered" evidence="2">
    <location>
        <begin position="1"/>
        <end position="46"/>
    </location>
</feature>
<protein>
    <recommendedName>
        <fullName evidence="3">Fe2OG dioxygenase domain-containing protein</fullName>
    </recommendedName>
</protein>
<dbReference type="GO" id="GO:0006307">
    <property type="term" value="P:DNA alkylation repair"/>
    <property type="evidence" value="ECO:0007669"/>
    <property type="project" value="TreeGrafter"/>
</dbReference>
<dbReference type="InterPro" id="IPR037151">
    <property type="entry name" value="AlkB-like_sf"/>
</dbReference>
<dbReference type="PANTHER" id="PTHR31573:SF1">
    <property type="entry name" value="DNA OXIDATIVE DEMETHYLASE ALKBH2"/>
    <property type="match status" value="1"/>
</dbReference>
<name>A0A9P8UEK5_9PEZI</name>
<dbReference type="SUPFAM" id="SSF51197">
    <property type="entry name" value="Clavaminate synthase-like"/>
    <property type="match status" value="1"/>
</dbReference>
<dbReference type="OrthoDB" id="545910at2759"/>
<feature type="binding site" evidence="1">
    <location>
        <position position="317"/>
    </location>
    <ligand>
        <name>2-oxoglutarate</name>
        <dbReference type="ChEBI" id="CHEBI:16810"/>
    </ligand>
</feature>
<feature type="binding site" evidence="1">
    <location>
        <position position="242"/>
    </location>
    <ligand>
        <name>2-oxoglutarate</name>
        <dbReference type="ChEBI" id="CHEBI:16810"/>
    </ligand>
</feature>
<feature type="domain" description="Fe2OG dioxygenase" evidence="3">
    <location>
        <begin position="223"/>
        <end position="341"/>
    </location>
</feature>
<dbReference type="AlphaFoldDB" id="A0A9P8UEK5"/>
<feature type="region of interest" description="Disordered" evidence="2">
    <location>
        <begin position="269"/>
        <end position="295"/>
    </location>
</feature>
<dbReference type="InterPro" id="IPR027450">
    <property type="entry name" value="AlkB-like"/>
</dbReference>
<dbReference type="GO" id="GO:0051747">
    <property type="term" value="F:cytosine C-5 DNA demethylase activity"/>
    <property type="evidence" value="ECO:0007669"/>
    <property type="project" value="TreeGrafter"/>
</dbReference>
<keyword evidence="5" id="KW-1185">Reference proteome</keyword>
<feature type="binding site" evidence="1">
    <location>
        <position position="245"/>
    </location>
    <ligand>
        <name>substrate</name>
    </ligand>
</feature>
<organism evidence="4 5">
    <name type="scientific">Truncatella angustata</name>
    <dbReference type="NCBI Taxonomy" id="152316"/>
    <lineage>
        <taxon>Eukaryota</taxon>
        <taxon>Fungi</taxon>
        <taxon>Dikarya</taxon>
        <taxon>Ascomycota</taxon>
        <taxon>Pezizomycotina</taxon>
        <taxon>Sordariomycetes</taxon>
        <taxon>Xylariomycetidae</taxon>
        <taxon>Amphisphaeriales</taxon>
        <taxon>Sporocadaceae</taxon>
        <taxon>Truncatella</taxon>
    </lineage>
</organism>
<dbReference type="InterPro" id="IPR032852">
    <property type="entry name" value="ALKBH2"/>
</dbReference>
<feature type="region of interest" description="Disordered" evidence="2">
    <location>
        <begin position="157"/>
        <end position="182"/>
    </location>
</feature>